<dbReference type="Pfam" id="PF04107">
    <property type="entry name" value="GCS2"/>
    <property type="match status" value="1"/>
</dbReference>
<dbReference type="Proteomes" id="UP000410984">
    <property type="component" value="Unassembled WGS sequence"/>
</dbReference>
<proteinExistence type="inferred from homology"/>
<dbReference type="SUPFAM" id="SSF55931">
    <property type="entry name" value="Glutamine synthetase/guanido kinase"/>
    <property type="match status" value="1"/>
</dbReference>
<accession>A0A509EH70</accession>
<dbReference type="InterPro" id="IPR011793">
    <property type="entry name" value="YbdK"/>
</dbReference>
<dbReference type="GO" id="GO:0004357">
    <property type="term" value="F:glutamate-cysteine ligase activity"/>
    <property type="evidence" value="ECO:0007669"/>
    <property type="project" value="UniProtKB-EC"/>
</dbReference>
<dbReference type="NCBIfam" id="TIGR02050">
    <property type="entry name" value="gshA_cyan_rel"/>
    <property type="match status" value="1"/>
</dbReference>
<protein>
    <recommendedName>
        <fullName evidence="4">Putative glutamate--cysteine ligase 2</fullName>
        <ecNumber evidence="4">6.3.2.2</ecNumber>
    </recommendedName>
    <alternativeName>
        <fullName evidence="4">Gamma-glutamylcysteine synthetase 2</fullName>
        <shortName evidence="4">GCS 2</shortName>
        <shortName evidence="4">Gamma-GCS 2</shortName>
    </alternativeName>
</protein>
<dbReference type="PANTHER" id="PTHR36510:SF1">
    <property type="entry name" value="GLUTAMATE--CYSTEINE LIGASE 2-RELATED"/>
    <property type="match status" value="1"/>
</dbReference>
<dbReference type="InterPro" id="IPR014746">
    <property type="entry name" value="Gln_synth/guanido_kin_cat_dom"/>
</dbReference>
<sequence>MAESYRFGIEEEFFLADRGTRGGPGPLVEEFHAAVEARLDHAERELQRIQIETCSPPSDSFPETEARLAALRAGLAEIGAEHGIAVFAAGTHPTALWRSQRETPAERYRGIVHDLRMIGRRSLVCGVHVHVEVARPEDRADLGRRLLPFLPLLLALSTSSPFWQGRPTGLAGYRLRAYAELPRTGLPELFDDADDYARYLRVMTRAGAIADATYLWWNLRISAKYPTLELRIADACPLLADTLAVAALFRCLVRRVERDPGLNARLTGASRGFVMENLWRAQRDGTKAALIDEAQERAVPLPEAVEAVLALVAEDADSLGCAEVCARARSIVANGSSADRQLRTYEAALQEGARHRDALNAVVDSLARETAGRP</sequence>
<dbReference type="RefSeq" id="WP_142584267.1">
    <property type="nucleotide sequence ID" value="NZ_CABFPH010000056.1"/>
</dbReference>
<dbReference type="EC" id="6.3.2.2" evidence="4"/>
<evidence type="ECO:0000256" key="2">
    <source>
        <dbReference type="ARBA" id="ARBA00022741"/>
    </source>
</evidence>
<dbReference type="OrthoDB" id="9769628at2"/>
<evidence type="ECO:0000313" key="5">
    <source>
        <dbReference type="EMBL" id="VUD72994.1"/>
    </source>
</evidence>
<gene>
    <name evidence="5" type="ORF">MET9862_03603</name>
</gene>
<evidence type="ECO:0000256" key="1">
    <source>
        <dbReference type="ARBA" id="ARBA00022598"/>
    </source>
</evidence>
<evidence type="ECO:0000256" key="3">
    <source>
        <dbReference type="ARBA" id="ARBA00022840"/>
    </source>
</evidence>
<dbReference type="AlphaFoldDB" id="A0A509EH70"/>
<dbReference type="GO" id="GO:0005524">
    <property type="term" value="F:ATP binding"/>
    <property type="evidence" value="ECO:0007669"/>
    <property type="project" value="UniProtKB-KW"/>
</dbReference>
<dbReference type="NCBIfam" id="NF010039">
    <property type="entry name" value="PRK13515.1"/>
    <property type="match status" value="1"/>
</dbReference>
<name>A0A509EH70_9HYPH</name>
<evidence type="ECO:0000256" key="4">
    <source>
        <dbReference type="HAMAP-Rule" id="MF_01609"/>
    </source>
</evidence>
<dbReference type="PANTHER" id="PTHR36510">
    <property type="entry name" value="GLUTAMATE--CYSTEINE LIGASE 2-RELATED"/>
    <property type="match status" value="1"/>
</dbReference>
<keyword evidence="2 4" id="KW-0547">Nucleotide-binding</keyword>
<dbReference type="Gene3D" id="3.30.590.20">
    <property type="match status" value="1"/>
</dbReference>
<dbReference type="InterPro" id="IPR006336">
    <property type="entry name" value="GCS2"/>
</dbReference>
<keyword evidence="1 4" id="KW-0436">Ligase</keyword>
<organism evidence="5 6">
    <name type="scientific">Methylobacterium symbioticum</name>
    <dbReference type="NCBI Taxonomy" id="2584084"/>
    <lineage>
        <taxon>Bacteria</taxon>
        <taxon>Pseudomonadati</taxon>
        <taxon>Pseudomonadota</taxon>
        <taxon>Alphaproteobacteria</taxon>
        <taxon>Hyphomicrobiales</taxon>
        <taxon>Methylobacteriaceae</taxon>
        <taxon>Methylobacterium</taxon>
    </lineage>
</organism>
<dbReference type="HAMAP" id="MF_01609">
    <property type="entry name" value="Glu_cys_ligase_2"/>
    <property type="match status" value="1"/>
</dbReference>
<dbReference type="InterPro" id="IPR050141">
    <property type="entry name" value="GCL_type2/YbdK_subfam"/>
</dbReference>
<dbReference type="GO" id="GO:0042398">
    <property type="term" value="P:modified amino acid biosynthetic process"/>
    <property type="evidence" value="ECO:0007669"/>
    <property type="project" value="InterPro"/>
</dbReference>
<reference evidence="5 6" key="1">
    <citation type="submission" date="2019-06" db="EMBL/GenBank/DDBJ databases">
        <authorList>
            <person name="Rodrigo-Torres L."/>
            <person name="Arahal R. D."/>
            <person name="Lucena T."/>
        </authorList>
    </citation>
    <scope>NUCLEOTIDE SEQUENCE [LARGE SCALE GENOMIC DNA]</scope>
    <source>
        <strain evidence="5 6">SB0023/3</strain>
    </source>
</reference>
<evidence type="ECO:0000313" key="6">
    <source>
        <dbReference type="Proteomes" id="UP000410984"/>
    </source>
</evidence>
<comment type="catalytic activity">
    <reaction evidence="4">
        <text>L-cysteine + L-glutamate + ATP = gamma-L-glutamyl-L-cysteine + ADP + phosphate + H(+)</text>
        <dbReference type="Rhea" id="RHEA:13285"/>
        <dbReference type="ChEBI" id="CHEBI:15378"/>
        <dbReference type="ChEBI" id="CHEBI:29985"/>
        <dbReference type="ChEBI" id="CHEBI:30616"/>
        <dbReference type="ChEBI" id="CHEBI:35235"/>
        <dbReference type="ChEBI" id="CHEBI:43474"/>
        <dbReference type="ChEBI" id="CHEBI:58173"/>
        <dbReference type="ChEBI" id="CHEBI:456216"/>
        <dbReference type="EC" id="6.3.2.2"/>
    </reaction>
</comment>
<dbReference type="EMBL" id="CABFPH010000056">
    <property type="protein sequence ID" value="VUD72994.1"/>
    <property type="molecule type" value="Genomic_DNA"/>
</dbReference>
<comment type="similarity">
    <text evidence="4">Belongs to the glutamate--cysteine ligase type 2 family. YbdK subfamily.</text>
</comment>
<keyword evidence="3 4" id="KW-0067">ATP-binding</keyword>
<keyword evidence="6" id="KW-1185">Reference proteome</keyword>
<comment type="function">
    <text evidence="4">ATP-dependent carboxylate-amine ligase which exhibits weak glutamate--cysteine ligase activity.</text>
</comment>